<dbReference type="InterPro" id="IPR036968">
    <property type="entry name" value="Enolpyruvate_Tfrase_sf"/>
</dbReference>
<comment type="subcellular location">
    <subcellularLocation>
        <location evidence="1 13">Cytoplasm</location>
    </subcellularLocation>
</comment>
<evidence type="ECO:0000256" key="11">
    <source>
        <dbReference type="ARBA" id="ARBA00038367"/>
    </source>
</evidence>
<evidence type="ECO:0000256" key="1">
    <source>
        <dbReference type="ARBA" id="ARBA00004496"/>
    </source>
</evidence>
<feature type="binding site" evidence="13">
    <location>
        <position position="330"/>
    </location>
    <ligand>
        <name>UDP-N-acetyl-alpha-D-glucosamine</name>
        <dbReference type="ChEBI" id="CHEBI:57705"/>
    </ligand>
</feature>
<comment type="caution">
    <text evidence="13">Lacks conserved residue(s) required for the propagation of feature annotation.</text>
</comment>
<keyword evidence="8 13" id="KW-0131">Cell cycle</keyword>
<dbReference type="GO" id="GO:0008360">
    <property type="term" value="P:regulation of cell shape"/>
    <property type="evidence" value="ECO:0007669"/>
    <property type="project" value="UniProtKB-KW"/>
</dbReference>
<gene>
    <name evidence="13" type="primary">murA</name>
    <name evidence="15" type="ORF">EDD62_1093</name>
</gene>
<dbReference type="GO" id="GO:0071555">
    <property type="term" value="P:cell wall organization"/>
    <property type="evidence" value="ECO:0007669"/>
    <property type="project" value="UniProtKB-KW"/>
</dbReference>
<keyword evidence="10 13" id="KW-0670">Pyruvate</keyword>
<evidence type="ECO:0000256" key="7">
    <source>
        <dbReference type="ARBA" id="ARBA00022984"/>
    </source>
</evidence>
<evidence type="ECO:0000256" key="2">
    <source>
        <dbReference type="ARBA" id="ARBA00004752"/>
    </source>
</evidence>
<sequence>MSEQVIKVVGGNTLRGEVSISGAKNSAVALIPATVMANGVVTLDSLPEISDVKTLMSLLEDLSIDTEMIDECTIKIDASHAVNKQLPNHKVQSLRASYYMMGALLGRFNYCDIALPGGCPLGPRPIDQHIKGFKALGAEVIEDGESMKLSAPNGLIGTKIFLDVVSVGATINIMLAASRAKGKTVIENAAKEPEIIDVATLLNKMGAKVKGAGTDTIKISGVNDMDGATHSVIPDRIEAGTYMCVAAACGEEVRINNIIPDHMEALTMKLKEMNVSVQLEDDYAIIKRPNQFNPVHIKTNVYPGFATDLQQPITPLFFLAEGKSTITETIYPERFRHVDELKNMDADVHVENGSATYHAQQLKGTDVYASDLRAGACLMIAGLIADGTTTIHNVRHIDRGYSDIVSKLKAIGANIWREDI</sequence>
<comment type="caution">
    <text evidence="15">The sequence shown here is derived from an EMBL/GenBank/DDBJ whole genome shotgun (WGS) entry which is preliminary data.</text>
</comment>
<evidence type="ECO:0000256" key="13">
    <source>
        <dbReference type="HAMAP-Rule" id="MF_00111"/>
    </source>
</evidence>
<comment type="catalytic activity">
    <reaction evidence="12 13">
        <text>phosphoenolpyruvate + UDP-N-acetyl-alpha-D-glucosamine = UDP-N-acetyl-3-O-(1-carboxyvinyl)-alpha-D-glucosamine + phosphate</text>
        <dbReference type="Rhea" id="RHEA:18681"/>
        <dbReference type="ChEBI" id="CHEBI:43474"/>
        <dbReference type="ChEBI" id="CHEBI:57705"/>
        <dbReference type="ChEBI" id="CHEBI:58702"/>
        <dbReference type="ChEBI" id="CHEBI:68483"/>
        <dbReference type="EC" id="2.5.1.7"/>
    </reaction>
</comment>
<dbReference type="InterPro" id="IPR001986">
    <property type="entry name" value="Enolpyruvate_Tfrase_dom"/>
</dbReference>
<keyword evidence="5 13" id="KW-0808">Transferase</keyword>
<dbReference type="NCBIfam" id="TIGR01072">
    <property type="entry name" value="murA"/>
    <property type="match status" value="1"/>
</dbReference>
<evidence type="ECO:0000313" key="15">
    <source>
        <dbReference type="EMBL" id="RPF56457.1"/>
    </source>
</evidence>
<dbReference type="Pfam" id="PF00275">
    <property type="entry name" value="EPSP_synthase"/>
    <property type="match status" value="1"/>
</dbReference>
<feature type="active site" description="Proton donor" evidence="13">
    <location>
        <position position="119"/>
    </location>
</feature>
<dbReference type="UniPathway" id="UPA00219"/>
<dbReference type="CDD" id="cd01555">
    <property type="entry name" value="UdpNAET"/>
    <property type="match status" value="1"/>
</dbReference>
<comment type="similarity">
    <text evidence="11 13">Belongs to the EPSP synthase family. MurA subfamily.</text>
</comment>
<dbReference type="InterPro" id="IPR005750">
    <property type="entry name" value="UDP_GlcNAc_COvinyl_MurA"/>
</dbReference>
<dbReference type="PANTHER" id="PTHR43783:SF2">
    <property type="entry name" value="UDP-N-ACETYLGLUCOSAMINE 1-CARBOXYVINYLTRANSFERASE 2"/>
    <property type="match status" value="1"/>
</dbReference>
<feature type="binding site" evidence="13">
    <location>
        <begin position="24"/>
        <end position="25"/>
    </location>
    <ligand>
        <name>phosphoenolpyruvate</name>
        <dbReference type="ChEBI" id="CHEBI:58702"/>
    </ligand>
</feature>
<evidence type="ECO:0000256" key="8">
    <source>
        <dbReference type="ARBA" id="ARBA00023306"/>
    </source>
</evidence>
<keyword evidence="3 13" id="KW-0963">Cytoplasm</keyword>
<dbReference type="Proteomes" id="UP000277108">
    <property type="component" value="Unassembled WGS sequence"/>
</dbReference>
<dbReference type="NCBIfam" id="NF009470">
    <property type="entry name" value="PRK12830.1"/>
    <property type="match status" value="1"/>
</dbReference>
<feature type="binding site" evidence="13">
    <location>
        <position position="308"/>
    </location>
    <ligand>
        <name>UDP-N-acetyl-alpha-D-glucosamine</name>
        <dbReference type="ChEBI" id="CHEBI:57705"/>
    </ligand>
</feature>
<comment type="function">
    <text evidence="13">Cell wall formation. Adds enolpyruvyl to UDP-N-acetylglucosamine.</text>
</comment>
<evidence type="ECO:0000256" key="12">
    <source>
        <dbReference type="ARBA" id="ARBA00047527"/>
    </source>
</evidence>
<dbReference type="GO" id="GO:0051301">
    <property type="term" value="P:cell division"/>
    <property type="evidence" value="ECO:0007669"/>
    <property type="project" value="UniProtKB-KW"/>
</dbReference>
<dbReference type="GO" id="GO:0009252">
    <property type="term" value="P:peptidoglycan biosynthetic process"/>
    <property type="evidence" value="ECO:0007669"/>
    <property type="project" value="UniProtKB-UniRule"/>
</dbReference>
<organism evidence="15 16">
    <name type="scientific">Abyssicoccus albus</name>
    <dbReference type="NCBI Taxonomy" id="1817405"/>
    <lineage>
        <taxon>Bacteria</taxon>
        <taxon>Bacillati</taxon>
        <taxon>Bacillota</taxon>
        <taxon>Bacilli</taxon>
        <taxon>Bacillales</taxon>
        <taxon>Abyssicoccaceae</taxon>
    </lineage>
</organism>
<dbReference type="AlphaFoldDB" id="A0A3N5BG21"/>
<dbReference type="PANTHER" id="PTHR43783">
    <property type="entry name" value="UDP-N-ACETYLGLUCOSAMINE 1-CARBOXYVINYLTRANSFERASE"/>
    <property type="match status" value="1"/>
</dbReference>
<feature type="binding site" evidence="13">
    <location>
        <position position="95"/>
    </location>
    <ligand>
        <name>UDP-N-acetyl-alpha-D-glucosamine</name>
        <dbReference type="ChEBI" id="CHEBI:57705"/>
    </ligand>
</feature>
<feature type="binding site" evidence="13">
    <location>
        <begin position="124"/>
        <end position="128"/>
    </location>
    <ligand>
        <name>UDP-N-acetyl-alpha-D-glucosamine</name>
        <dbReference type="ChEBI" id="CHEBI:57705"/>
    </ligand>
</feature>
<dbReference type="InterPro" id="IPR050068">
    <property type="entry name" value="MurA_subfamily"/>
</dbReference>
<keyword evidence="6 13" id="KW-0133">Cell shape</keyword>
<comment type="pathway">
    <text evidence="2 13">Cell wall biogenesis; peptidoglycan biosynthesis.</text>
</comment>
<dbReference type="EC" id="2.5.1.7" evidence="13"/>
<dbReference type="EMBL" id="RKRK01000003">
    <property type="protein sequence ID" value="RPF56457.1"/>
    <property type="molecule type" value="Genomic_DNA"/>
</dbReference>
<keyword evidence="7 13" id="KW-0573">Peptidoglycan synthesis</keyword>
<evidence type="ECO:0000256" key="9">
    <source>
        <dbReference type="ARBA" id="ARBA00023316"/>
    </source>
</evidence>
<evidence type="ECO:0000256" key="4">
    <source>
        <dbReference type="ARBA" id="ARBA00022618"/>
    </source>
</evidence>
<evidence type="ECO:0000259" key="14">
    <source>
        <dbReference type="Pfam" id="PF00275"/>
    </source>
</evidence>
<evidence type="ECO:0000313" key="16">
    <source>
        <dbReference type="Proteomes" id="UP000277108"/>
    </source>
</evidence>
<dbReference type="OrthoDB" id="9803760at2"/>
<dbReference type="GO" id="GO:0005737">
    <property type="term" value="C:cytoplasm"/>
    <property type="evidence" value="ECO:0007669"/>
    <property type="project" value="UniProtKB-SubCell"/>
</dbReference>
<dbReference type="RefSeq" id="WP_123807838.1">
    <property type="nucleotide sequence ID" value="NZ_RKRK01000003.1"/>
</dbReference>
<protein>
    <recommendedName>
        <fullName evidence="13">UDP-N-acetylglucosamine 1-carboxyvinyltransferase</fullName>
        <ecNumber evidence="13">2.5.1.7</ecNumber>
    </recommendedName>
    <alternativeName>
        <fullName evidence="13">Enoylpyruvate transferase</fullName>
    </alternativeName>
    <alternativeName>
        <fullName evidence="13">UDP-N-acetylglucosamine enolpyruvyl transferase</fullName>
        <shortName evidence="13">EPT</shortName>
    </alternativeName>
</protein>
<dbReference type="InterPro" id="IPR013792">
    <property type="entry name" value="RNA3'P_cycl/enolpyr_Trfase_a/b"/>
</dbReference>
<proteinExistence type="inferred from homology"/>
<reference evidence="15 16" key="1">
    <citation type="submission" date="2018-11" db="EMBL/GenBank/DDBJ databases">
        <title>Genomic Encyclopedia of Type Strains, Phase IV (KMG-IV): sequencing the most valuable type-strain genomes for metagenomic binning, comparative biology and taxonomic classification.</title>
        <authorList>
            <person name="Goeker M."/>
        </authorList>
    </citation>
    <scope>NUCLEOTIDE SEQUENCE [LARGE SCALE GENOMIC DNA]</scope>
    <source>
        <strain evidence="15 16">DSM 29158</strain>
    </source>
</reference>
<accession>A0A3N5BG21</accession>
<feature type="domain" description="Enolpyruvate transferase" evidence="14">
    <location>
        <begin position="10"/>
        <end position="408"/>
    </location>
</feature>
<feature type="modified residue" description="2-(S-cysteinyl)pyruvic acid O-phosphothioketal" evidence="13">
    <location>
        <position position="119"/>
    </location>
</feature>
<dbReference type="NCBIfam" id="NF006873">
    <property type="entry name" value="PRK09369.1"/>
    <property type="match status" value="1"/>
</dbReference>
<keyword evidence="9 13" id="KW-0961">Cell wall biogenesis/degradation</keyword>
<dbReference type="SUPFAM" id="SSF55205">
    <property type="entry name" value="EPT/RTPC-like"/>
    <property type="match status" value="1"/>
</dbReference>
<evidence type="ECO:0000256" key="5">
    <source>
        <dbReference type="ARBA" id="ARBA00022679"/>
    </source>
</evidence>
<dbReference type="Gene3D" id="3.65.10.10">
    <property type="entry name" value="Enolpyruvate transferase domain"/>
    <property type="match status" value="2"/>
</dbReference>
<name>A0A3N5BG21_9BACL</name>
<dbReference type="HAMAP" id="MF_00111">
    <property type="entry name" value="MurA"/>
    <property type="match status" value="1"/>
</dbReference>
<keyword evidence="4 13" id="KW-0132">Cell division</keyword>
<dbReference type="GO" id="GO:0019277">
    <property type="term" value="P:UDP-N-acetylgalactosamine biosynthetic process"/>
    <property type="evidence" value="ECO:0007669"/>
    <property type="project" value="InterPro"/>
</dbReference>
<keyword evidence="16" id="KW-1185">Reference proteome</keyword>
<evidence type="ECO:0000256" key="3">
    <source>
        <dbReference type="ARBA" id="ARBA00022490"/>
    </source>
</evidence>
<evidence type="ECO:0000256" key="10">
    <source>
        <dbReference type="ARBA" id="ARBA00023317"/>
    </source>
</evidence>
<evidence type="ECO:0000256" key="6">
    <source>
        <dbReference type="ARBA" id="ARBA00022960"/>
    </source>
</evidence>
<dbReference type="GO" id="GO:0008760">
    <property type="term" value="F:UDP-N-acetylglucosamine 1-carboxyvinyltransferase activity"/>
    <property type="evidence" value="ECO:0007669"/>
    <property type="project" value="UniProtKB-UniRule"/>
</dbReference>